<comment type="caution">
    <text evidence="2">The sequence shown here is derived from an EMBL/GenBank/DDBJ whole genome shotgun (WGS) entry which is preliminary data.</text>
</comment>
<evidence type="ECO:0000313" key="3">
    <source>
        <dbReference type="Proteomes" id="UP000295124"/>
    </source>
</evidence>
<keyword evidence="3" id="KW-1185">Reference proteome</keyword>
<dbReference type="PANTHER" id="PTHR21310">
    <property type="entry name" value="AMINOGLYCOSIDE PHOSPHOTRANSFERASE-RELATED-RELATED"/>
    <property type="match status" value="1"/>
</dbReference>
<evidence type="ECO:0000259" key="1">
    <source>
        <dbReference type="PROSITE" id="PS50011"/>
    </source>
</evidence>
<dbReference type="InterPro" id="IPR002575">
    <property type="entry name" value="Aminoglycoside_PTrfase"/>
</dbReference>
<dbReference type="InterPro" id="IPR000719">
    <property type="entry name" value="Prot_kinase_dom"/>
</dbReference>
<sequence>MTASAVPLTGGYQGQTFAVSAGGEDAVLKLYVNDPERAVVDAALLQLVRGLLPVPRILDLKREGSYEDPPYLLMERLPGVNLQVYLETAGPDERRKVGTQLGELLVRLSGMPFLTVGMFRGGDLTVEPLGSADLEEYAAGLGVARDGLLQVFAEAEDLLDSAGSRVCLVHSDFNPKNLLVDPETARITGLIDWEFAYAGSPYADLGNLLRFESDPVLAGAVLGALRGSGLELPEPLVELGRAADLWALLELASRAVENPIAAAAAALVARMADTQELSGDRPDLEVVD</sequence>
<organism evidence="2 3">
    <name type="scientific">Kribbella antibiotica</name>
    <dbReference type="NCBI Taxonomy" id="190195"/>
    <lineage>
        <taxon>Bacteria</taxon>
        <taxon>Bacillati</taxon>
        <taxon>Actinomycetota</taxon>
        <taxon>Actinomycetes</taxon>
        <taxon>Propionibacteriales</taxon>
        <taxon>Kribbellaceae</taxon>
        <taxon>Kribbella</taxon>
    </lineage>
</organism>
<protein>
    <submittedName>
        <fullName evidence="2">Aminoglycoside phosphotransferase family protein</fullName>
    </submittedName>
</protein>
<dbReference type="InterPro" id="IPR011009">
    <property type="entry name" value="Kinase-like_dom_sf"/>
</dbReference>
<dbReference type="PROSITE" id="PS50011">
    <property type="entry name" value="PROTEIN_KINASE_DOM"/>
    <property type="match status" value="1"/>
</dbReference>
<dbReference type="GO" id="GO:0004672">
    <property type="term" value="F:protein kinase activity"/>
    <property type="evidence" value="ECO:0007669"/>
    <property type="project" value="InterPro"/>
</dbReference>
<dbReference type="AlphaFoldDB" id="A0A4R4ZKW4"/>
<dbReference type="InterPro" id="IPR051678">
    <property type="entry name" value="AGP_Transferase"/>
</dbReference>
<dbReference type="Proteomes" id="UP000295124">
    <property type="component" value="Unassembled WGS sequence"/>
</dbReference>
<feature type="domain" description="Protein kinase" evidence="1">
    <location>
        <begin position="1"/>
        <end position="288"/>
    </location>
</feature>
<accession>A0A4R4ZKW4</accession>
<dbReference type="Gene3D" id="3.90.1200.10">
    <property type="match status" value="1"/>
</dbReference>
<dbReference type="SUPFAM" id="SSF56112">
    <property type="entry name" value="Protein kinase-like (PK-like)"/>
    <property type="match status" value="1"/>
</dbReference>
<dbReference type="EMBL" id="SMKX01000039">
    <property type="protein sequence ID" value="TDD59195.1"/>
    <property type="molecule type" value="Genomic_DNA"/>
</dbReference>
<proteinExistence type="predicted"/>
<dbReference type="GO" id="GO:0005524">
    <property type="term" value="F:ATP binding"/>
    <property type="evidence" value="ECO:0007669"/>
    <property type="project" value="InterPro"/>
</dbReference>
<evidence type="ECO:0000313" key="2">
    <source>
        <dbReference type="EMBL" id="TDD59195.1"/>
    </source>
</evidence>
<dbReference type="OrthoDB" id="7326703at2"/>
<dbReference type="Pfam" id="PF01636">
    <property type="entry name" value="APH"/>
    <property type="match status" value="1"/>
</dbReference>
<reference evidence="2 3" key="1">
    <citation type="submission" date="2019-03" db="EMBL/GenBank/DDBJ databases">
        <title>Draft genome sequences of novel Actinobacteria.</title>
        <authorList>
            <person name="Sahin N."/>
            <person name="Ay H."/>
            <person name="Saygin H."/>
        </authorList>
    </citation>
    <scope>NUCLEOTIDE SEQUENCE [LARGE SCALE GENOMIC DNA]</scope>
    <source>
        <strain evidence="2 3">JCM 13523</strain>
    </source>
</reference>
<name>A0A4R4ZKW4_9ACTN</name>
<keyword evidence="2" id="KW-0808">Transferase</keyword>
<gene>
    <name evidence="2" type="ORF">E1263_16140</name>
</gene>